<evidence type="ECO:0000313" key="1">
    <source>
        <dbReference type="EMBL" id="KAK1935233.1"/>
    </source>
</evidence>
<dbReference type="Proteomes" id="UP001259832">
    <property type="component" value="Unassembled WGS sequence"/>
</dbReference>
<protein>
    <submittedName>
        <fullName evidence="1">Uncharacterized protein</fullName>
    </submittedName>
</protein>
<comment type="caution">
    <text evidence="1">The sequence shown here is derived from an EMBL/GenBank/DDBJ whole genome shotgun (WGS) entry which is preliminary data.</text>
</comment>
<dbReference type="EMBL" id="JASMQC010000024">
    <property type="protein sequence ID" value="KAK1935233.1"/>
    <property type="molecule type" value="Genomic_DNA"/>
</dbReference>
<name>A0AAD9GB22_9STRA</name>
<gene>
    <name evidence="1" type="ORF">P3T76_010999</name>
</gene>
<organism evidence="1 2">
    <name type="scientific">Phytophthora citrophthora</name>
    <dbReference type="NCBI Taxonomy" id="4793"/>
    <lineage>
        <taxon>Eukaryota</taxon>
        <taxon>Sar</taxon>
        <taxon>Stramenopiles</taxon>
        <taxon>Oomycota</taxon>
        <taxon>Peronosporomycetes</taxon>
        <taxon>Peronosporales</taxon>
        <taxon>Peronosporaceae</taxon>
        <taxon>Phytophthora</taxon>
    </lineage>
</organism>
<sequence>MGDKCSTNKALAERMGIALIGFGCHKLNLAVKAFLGRRYVVEHSTARVDTVVNQLRNIKVAGSLRALTPLAPIKRNVTRWLSTHSMLNRYLKIEKEVKTD</sequence>
<dbReference type="PANTHER" id="PTHR40866:SF1">
    <property type="entry name" value="BED-TYPE DOMAIN-CONTAINING PROTEIN"/>
    <property type="match status" value="1"/>
</dbReference>
<keyword evidence="2" id="KW-1185">Reference proteome</keyword>
<accession>A0AAD9GB22</accession>
<reference evidence="1" key="1">
    <citation type="submission" date="2023-08" db="EMBL/GenBank/DDBJ databases">
        <title>Reference Genome Resource for the Citrus Pathogen Phytophthora citrophthora.</title>
        <authorList>
            <person name="Moller H."/>
            <person name="Coetzee B."/>
            <person name="Rose L.J."/>
            <person name="Van Niekerk J.M."/>
        </authorList>
    </citation>
    <scope>NUCLEOTIDE SEQUENCE</scope>
    <source>
        <strain evidence="1">STE-U-9442</strain>
    </source>
</reference>
<dbReference type="AlphaFoldDB" id="A0AAD9GB22"/>
<dbReference type="PANTHER" id="PTHR40866">
    <property type="entry name" value="BED-TYPE DOMAIN-CONTAINING PROTEIN"/>
    <property type="match status" value="1"/>
</dbReference>
<evidence type="ECO:0000313" key="2">
    <source>
        <dbReference type="Proteomes" id="UP001259832"/>
    </source>
</evidence>
<proteinExistence type="predicted"/>